<keyword evidence="3" id="KW-1185">Reference proteome</keyword>
<dbReference type="PANTHER" id="PTHR13696">
    <property type="entry name" value="P-LOOP CONTAINING NUCLEOSIDE TRIPHOSPHATE HYDROLASE"/>
    <property type="match status" value="1"/>
</dbReference>
<dbReference type="Pfam" id="PF13614">
    <property type="entry name" value="AAA_31"/>
    <property type="match status" value="1"/>
</dbReference>
<keyword evidence="2" id="KW-0614">Plasmid</keyword>
<reference evidence="2 3" key="1">
    <citation type="journal article" date="2008" name="PLoS Genet.">
        <title>The genome of Borrelia recurrentis, the agent of deadly louse-borne relapsing fever, is a degraded subset of tick-borne Borrelia duttonii.</title>
        <authorList>
            <person name="Lescot M."/>
            <person name="Audic S."/>
            <person name="Robert C."/>
            <person name="Nguyen T.T."/>
            <person name="Blanc G."/>
            <person name="Cutler S.J."/>
            <person name="Wincker P."/>
            <person name="Couloux A."/>
            <person name="Claverie J.-M."/>
            <person name="Raoult D."/>
            <person name="Drancourt M."/>
        </authorList>
    </citation>
    <scope>NUCLEOTIDE SEQUENCE [LARGE SCALE GENOMIC DNA]</scope>
    <source>
        <strain evidence="2 3">Ly</strain>
    </source>
</reference>
<dbReference type="Gene3D" id="3.40.50.300">
    <property type="entry name" value="P-loop containing nucleotide triphosphate hydrolases"/>
    <property type="match status" value="1"/>
</dbReference>
<dbReference type="InterPro" id="IPR050678">
    <property type="entry name" value="DNA_Partitioning_ATPase"/>
</dbReference>
<name>B5RNH1_BORDL</name>
<evidence type="ECO:0000313" key="2">
    <source>
        <dbReference type="EMBL" id="ACH93907.1"/>
    </source>
</evidence>
<dbReference type="AlphaFoldDB" id="B5RNH1"/>
<evidence type="ECO:0000313" key="3">
    <source>
        <dbReference type="Proteomes" id="UP000000611"/>
    </source>
</evidence>
<dbReference type="PANTHER" id="PTHR13696:SF99">
    <property type="entry name" value="COBYRINIC ACID AC-DIAMIDE SYNTHASE"/>
    <property type="match status" value="1"/>
</dbReference>
<organism evidence="2 3">
    <name type="scientific">Borrelia duttonii (strain Ly)</name>
    <dbReference type="NCBI Taxonomy" id="412419"/>
    <lineage>
        <taxon>Bacteria</taxon>
        <taxon>Pseudomonadati</taxon>
        <taxon>Spirochaetota</taxon>
        <taxon>Spirochaetia</taxon>
        <taxon>Spirochaetales</taxon>
        <taxon>Borreliaceae</taxon>
        <taxon>Borrelia</taxon>
    </lineage>
</organism>
<dbReference type="HOGENOM" id="CLU_037612_6_3_12"/>
<dbReference type="InterPro" id="IPR025669">
    <property type="entry name" value="AAA_dom"/>
</dbReference>
<dbReference type="Proteomes" id="UP000000611">
    <property type="component" value="Plasmid pl165"/>
</dbReference>
<gene>
    <name evidence="2" type="primary">pf32</name>
    <name evidence="2" type="ordered locus">BDU_1116</name>
</gene>
<evidence type="ECO:0000259" key="1">
    <source>
        <dbReference type="Pfam" id="PF13614"/>
    </source>
</evidence>
<geneLocation type="plasmid" evidence="2 3">
    <name>pl165</name>
</geneLocation>
<feature type="domain" description="AAA" evidence="1">
    <location>
        <begin position="6"/>
        <end position="174"/>
    </location>
</feature>
<dbReference type="InterPro" id="IPR027417">
    <property type="entry name" value="P-loop_NTPase"/>
</dbReference>
<proteinExistence type="predicted"/>
<dbReference type="EMBL" id="CP000979">
    <property type="protein sequence ID" value="ACH93907.1"/>
    <property type="molecule type" value="Genomic_DNA"/>
</dbReference>
<dbReference type="RefSeq" id="WP_012539325.1">
    <property type="nucleotide sequence ID" value="NC_011247.1"/>
</dbReference>
<dbReference type="OrthoDB" id="350224at2"/>
<dbReference type="KEGG" id="bdu:BDU_1116"/>
<accession>B5RNH1</accession>
<dbReference type="CDD" id="cd02042">
    <property type="entry name" value="ParAB_family"/>
    <property type="match status" value="1"/>
</dbReference>
<dbReference type="SUPFAM" id="SSF52540">
    <property type="entry name" value="P-loop containing nucleoside triphosphate hydrolases"/>
    <property type="match status" value="1"/>
</dbReference>
<protein>
    <submittedName>
        <fullName evidence="2">PF32 plasmid partition protein</fullName>
    </submittedName>
</protein>
<sequence length="251" mass="29059">MDRKETKVITVASIKGGVGKSTTSLIFATLLSQSFKVLIIDIDTQASTTSYYFKIIKERGVDLFNRNIYEVLISNLHIDNAVVNVNSNLDLIPSYLTLHKFNSESIPYKEFRLKEQLKLLEFEYDYIILDTNPSLDFTLTNALVCSSYIIVPITAEKWAVESLDLFNFFIDKLSIKAPIYLINTKFKRNNTHKELLNILKENDNFLGTISEREDLNRKIARNDVFDLNKDYIREYQNTLSVLMDKIKNFVV</sequence>